<comment type="caution">
    <text evidence="2">The sequence shown here is derived from an EMBL/GenBank/DDBJ whole genome shotgun (WGS) entry which is preliminary data.</text>
</comment>
<keyword evidence="3" id="KW-1185">Reference proteome</keyword>
<organism evidence="2 3">
    <name type="scientific">Pleurodeles waltl</name>
    <name type="common">Iberian ribbed newt</name>
    <dbReference type="NCBI Taxonomy" id="8319"/>
    <lineage>
        <taxon>Eukaryota</taxon>
        <taxon>Metazoa</taxon>
        <taxon>Chordata</taxon>
        <taxon>Craniata</taxon>
        <taxon>Vertebrata</taxon>
        <taxon>Euteleostomi</taxon>
        <taxon>Amphibia</taxon>
        <taxon>Batrachia</taxon>
        <taxon>Caudata</taxon>
        <taxon>Salamandroidea</taxon>
        <taxon>Salamandridae</taxon>
        <taxon>Pleurodelinae</taxon>
        <taxon>Pleurodeles</taxon>
    </lineage>
</organism>
<dbReference type="AlphaFoldDB" id="A0AAV7NIM2"/>
<feature type="region of interest" description="Disordered" evidence="1">
    <location>
        <begin position="83"/>
        <end position="110"/>
    </location>
</feature>
<evidence type="ECO:0000313" key="3">
    <source>
        <dbReference type="Proteomes" id="UP001066276"/>
    </source>
</evidence>
<sequence>MPPRQSHIPVQRRNVTRDHDSGHDRLLLGLTLATEILRSTRKRCRKRCAVSNLLNSRTVLHGVRGGCAWTHETLAPKNVVVHSAAPPSDSPPGVQVRERELPATACDEAN</sequence>
<evidence type="ECO:0000313" key="2">
    <source>
        <dbReference type="EMBL" id="KAJ1112655.1"/>
    </source>
</evidence>
<feature type="region of interest" description="Disordered" evidence="1">
    <location>
        <begin position="1"/>
        <end position="21"/>
    </location>
</feature>
<gene>
    <name evidence="2" type="ORF">NDU88_000916</name>
</gene>
<dbReference type="EMBL" id="JANPWB010000012">
    <property type="protein sequence ID" value="KAJ1112655.1"/>
    <property type="molecule type" value="Genomic_DNA"/>
</dbReference>
<proteinExistence type="predicted"/>
<protein>
    <submittedName>
        <fullName evidence="2">Uncharacterized protein</fullName>
    </submittedName>
</protein>
<evidence type="ECO:0000256" key="1">
    <source>
        <dbReference type="SAM" id="MobiDB-lite"/>
    </source>
</evidence>
<dbReference type="Proteomes" id="UP001066276">
    <property type="component" value="Chromosome 8"/>
</dbReference>
<name>A0AAV7NIM2_PLEWA</name>
<accession>A0AAV7NIM2</accession>
<reference evidence="2" key="1">
    <citation type="journal article" date="2022" name="bioRxiv">
        <title>Sequencing and chromosome-scale assembly of the giantPleurodeles waltlgenome.</title>
        <authorList>
            <person name="Brown T."/>
            <person name="Elewa A."/>
            <person name="Iarovenko S."/>
            <person name="Subramanian E."/>
            <person name="Araus A.J."/>
            <person name="Petzold A."/>
            <person name="Susuki M."/>
            <person name="Suzuki K.-i.T."/>
            <person name="Hayashi T."/>
            <person name="Toyoda A."/>
            <person name="Oliveira C."/>
            <person name="Osipova E."/>
            <person name="Leigh N.D."/>
            <person name="Simon A."/>
            <person name="Yun M.H."/>
        </authorList>
    </citation>
    <scope>NUCLEOTIDE SEQUENCE</scope>
    <source>
        <strain evidence="2">20211129_DDA</strain>
        <tissue evidence="2">Liver</tissue>
    </source>
</reference>